<reference evidence="1" key="1">
    <citation type="submission" date="2018-11" db="EMBL/GenBank/DDBJ databases">
        <authorList>
            <person name="Grassa J C."/>
        </authorList>
    </citation>
    <scope>NUCLEOTIDE SEQUENCE [LARGE SCALE GENOMIC DNA]</scope>
</reference>
<organism evidence="1 2">
    <name type="scientific">Cannabis sativa</name>
    <name type="common">Hemp</name>
    <name type="synonym">Marijuana</name>
    <dbReference type="NCBI Taxonomy" id="3483"/>
    <lineage>
        <taxon>Eukaryota</taxon>
        <taxon>Viridiplantae</taxon>
        <taxon>Streptophyta</taxon>
        <taxon>Embryophyta</taxon>
        <taxon>Tracheophyta</taxon>
        <taxon>Spermatophyta</taxon>
        <taxon>Magnoliopsida</taxon>
        <taxon>eudicotyledons</taxon>
        <taxon>Gunneridae</taxon>
        <taxon>Pentapetalae</taxon>
        <taxon>rosids</taxon>
        <taxon>fabids</taxon>
        <taxon>Rosales</taxon>
        <taxon>Cannabaceae</taxon>
        <taxon>Cannabis</taxon>
    </lineage>
</organism>
<proteinExistence type="predicted"/>
<dbReference type="Gramene" id="evm.model.06.494">
    <property type="protein sequence ID" value="cds.evm.model.06.494"/>
    <property type="gene ID" value="evm.TU.06.494"/>
</dbReference>
<keyword evidence="2" id="KW-1185">Reference proteome</keyword>
<sequence>MTFLKSAYVPKIKQKVEHGDLDALPEERCDDKLLCEFLESWLRLLGTKGRSSHRLSDSCSRYYGHAEKFAAEIPSRGSCFSILTGSAIHGFVYESVTPSKGSPII</sequence>
<dbReference type="EnsemblPlants" id="evm.model.06.494">
    <property type="protein sequence ID" value="cds.evm.model.06.494"/>
    <property type="gene ID" value="evm.TU.06.494"/>
</dbReference>
<reference evidence="1" key="2">
    <citation type="submission" date="2021-03" db="UniProtKB">
        <authorList>
            <consortium name="EnsemblPlants"/>
        </authorList>
    </citation>
    <scope>IDENTIFICATION</scope>
</reference>
<evidence type="ECO:0000313" key="1">
    <source>
        <dbReference type="EnsemblPlants" id="cds.evm.model.06.494"/>
    </source>
</evidence>
<protein>
    <submittedName>
        <fullName evidence="1">Uncharacterized protein</fullName>
    </submittedName>
</protein>
<evidence type="ECO:0000313" key="2">
    <source>
        <dbReference type="Proteomes" id="UP000596661"/>
    </source>
</evidence>
<dbReference type="EMBL" id="UZAU01000565">
    <property type="status" value="NOT_ANNOTATED_CDS"/>
    <property type="molecule type" value="Genomic_DNA"/>
</dbReference>
<accession>A0A803PYL5</accession>
<name>A0A803PYL5_CANSA</name>
<dbReference type="Proteomes" id="UP000596661">
    <property type="component" value="Chromosome 6"/>
</dbReference>
<dbReference type="AlphaFoldDB" id="A0A803PYL5"/>